<feature type="transmembrane region" description="Helical" evidence="1">
    <location>
        <begin position="190"/>
        <end position="208"/>
    </location>
</feature>
<protein>
    <submittedName>
        <fullName evidence="2">Uncharacterized protein</fullName>
    </submittedName>
</protein>
<name>A0A0V8QJ36_9FIRM</name>
<organism evidence="2 3">
    <name type="scientific">Acetivibrio ethanolgignens</name>
    <dbReference type="NCBI Taxonomy" id="290052"/>
    <lineage>
        <taxon>Bacteria</taxon>
        <taxon>Bacillati</taxon>
        <taxon>Bacillota</taxon>
        <taxon>Clostridia</taxon>
        <taxon>Eubacteriales</taxon>
        <taxon>Oscillospiraceae</taxon>
        <taxon>Acetivibrio</taxon>
    </lineage>
</organism>
<dbReference type="AlphaFoldDB" id="A0A0V8QJ36"/>
<keyword evidence="3" id="KW-1185">Reference proteome</keyword>
<sequence length="247" mass="28853">MWKMVLLDYRYHFKEGVKREAGKNGYFFYLYLLTFPLIFYRISFVYYASFIPMLLGLLLSRMYGGERNKTLFLCPLSREERIKYFKTGYGIRTLFPISCLWVTNIILMLAGKRERILGLLIGLVATAYILAVNMYCQPVKKKSVLVEETYHLPGSYEVWNVIIQIGGILTVGIMEFAALEGKEMIRSWEWGLLVIMAIGYLLLVLRMIQKYYEPVMEQTVDYEIKGWQRGWSEYEGNNQNPGNTGNL</sequence>
<keyword evidence="1" id="KW-0472">Membrane</keyword>
<evidence type="ECO:0000256" key="1">
    <source>
        <dbReference type="SAM" id="Phobius"/>
    </source>
</evidence>
<dbReference type="Proteomes" id="UP000054874">
    <property type="component" value="Unassembled WGS sequence"/>
</dbReference>
<feature type="transmembrane region" description="Helical" evidence="1">
    <location>
        <begin position="157"/>
        <end position="178"/>
    </location>
</feature>
<reference evidence="2 3" key="1">
    <citation type="submission" date="2015-11" db="EMBL/GenBank/DDBJ databases">
        <title>Butyribacter intestini gen. nov., sp. nov., a butyric acid-producing bacterium of the family Lachnospiraceae isolated from the human faeces.</title>
        <authorList>
            <person name="Zou Y."/>
            <person name="Xue W."/>
            <person name="Luo G."/>
            <person name="Lv M."/>
        </authorList>
    </citation>
    <scope>NUCLEOTIDE SEQUENCE [LARGE SCALE GENOMIC DNA]</scope>
    <source>
        <strain evidence="2 3">ACET-33324</strain>
    </source>
</reference>
<dbReference type="STRING" id="290052.ASU35_00140"/>
<keyword evidence="1" id="KW-1133">Transmembrane helix</keyword>
<proteinExistence type="predicted"/>
<comment type="caution">
    <text evidence="2">The sequence shown here is derived from an EMBL/GenBank/DDBJ whole genome shotgun (WGS) entry which is preliminary data.</text>
</comment>
<feature type="transmembrane region" description="Helical" evidence="1">
    <location>
        <begin position="89"/>
        <end position="110"/>
    </location>
</feature>
<dbReference type="EMBL" id="LNAM01000001">
    <property type="protein sequence ID" value="KSV60621.1"/>
    <property type="molecule type" value="Genomic_DNA"/>
</dbReference>
<feature type="transmembrane region" description="Helical" evidence="1">
    <location>
        <begin position="45"/>
        <end position="63"/>
    </location>
</feature>
<accession>A0A0V8QJ36</accession>
<evidence type="ECO:0000313" key="3">
    <source>
        <dbReference type="Proteomes" id="UP000054874"/>
    </source>
</evidence>
<keyword evidence="1" id="KW-0812">Transmembrane</keyword>
<gene>
    <name evidence="2" type="ORF">ASU35_00140</name>
</gene>
<dbReference type="RefSeq" id="WP_058351100.1">
    <property type="nucleotide sequence ID" value="NZ_CABMMD010000001.1"/>
</dbReference>
<evidence type="ECO:0000313" key="2">
    <source>
        <dbReference type="EMBL" id="KSV60621.1"/>
    </source>
</evidence>
<feature type="transmembrane region" description="Helical" evidence="1">
    <location>
        <begin position="116"/>
        <end position="136"/>
    </location>
</feature>